<feature type="region of interest" description="Disordered" evidence="1">
    <location>
        <begin position="182"/>
        <end position="237"/>
    </location>
</feature>
<keyword evidence="2" id="KW-0812">Transmembrane</keyword>
<evidence type="ECO:0008006" key="6">
    <source>
        <dbReference type="Google" id="ProtNLM"/>
    </source>
</evidence>
<gene>
    <name evidence="4" type="ORF">CTI12_AA185290</name>
    <name evidence="3" type="ORF">CTI12_AA350580</name>
</gene>
<protein>
    <recommendedName>
        <fullName evidence="6">Hydroxyproline-rich glycoprotein family protein</fullName>
    </recommendedName>
</protein>
<feature type="compositionally biased region" description="Basic and acidic residues" evidence="1">
    <location>
        <begin position="212"/>
        <end position="222"/>
    </location>
</feature>
<keyword evidence="5" id="KW-1185">Reference proteome</keyword>
<evidence type="ECO:0000256" key="1">
    <source>
        <dbReference type="SAM" id="MobiDB-lite"/>
    </source>
</evidence>
<evidence type="ECO:0000313" key="4">
    <source>
        <dbReference type="EMBL" id="PWA81707.1"/>
    </source>
</evidence>
<accession>A0A2U1MRJ6</accession>
<dbReference type="Proteomes" id="UP000245207">
    <property type="component" value="Unassembled WGS sequence"/>
</dbReference>
<sequence>MEQDPDSPPNLWFQPPLPTARRRKPAIDPVVLIILIPILVLAFLFFFLPPFLTHTSHILKPGSVKSTWDSLNIFLVIFAILCGVLARKNDEVSGANEGVNEAAMVSGGLRRSSSSYPDLRNESVWENNRENVRNRFYDDFDVYTSSPMTRYYGRPRQNELDPVEYSDVKEIVVDTVVPVAEAVAPPTPPPPPPPPQRESSKRHSFRSVGRNVKSEEFDEMRTVHRPRHKHTKLERKVSDATKEIATAISNISSIKSMSKGKPPLPAKTSYYEREEFLPSGSQSPLIPMPPPPPPPFRMPAMKFELRGDYVRIRSTHSSVCSSPDRDDVASILSDGGDSVGPNLGPGGPISFPSPDVNAKADSFISRLKDEWRMEMNKKSG</sequence>
<keyword evidence="2" id="KW-0472">Membrane</keyword>
<dbReference type="PANTHER" id="PTHR33098:SF71">
    <property type="entry name" value="HYDROXYPROLINE-RICH GLYCOPROTEIN FAMILY PROTEIN"/>
    <property type="match status" value="1"/>
</dbReference>
<dbReference type="PANTHER" id="PTHR33098">
    <property type="entry name" value="COTTON FIBER (DUF761)"/>
    <property type="match status" value="1"/>
</dbReference>
<dbReference type="EMBL" id="PKPP01001557">
    <property type="protein sequence ID" value="PWA81707.1"/>
    <property type="molecule type" value="Genomic_DNA"/>
</dbReference>
<feature type="compositionally biased region" description="Pro residues" evidence="1">
    <location>
        <begin position="185"/>
        <end position="196"/>
    </location>
</feature>
<keyword evidence="2" id="KW-1133">Transmembrane helix</keyword>
<name>A0A2U1MRJ6_ARTAN</name>
<feature type="compositionally biased region" description="Basic residues" evidence="1">
    <location>
        <begin position="223"/>
        <end position="233"/>
    </location>
</feature>
<proteinExistence type="predicted"/>
<reference evidence="3 5" key="1">
    <citation type="journal article" date="2018" name="Mol. Plant">
        <title>The genome of Artemisia annua provides insight into the evolution of Asteraceae family and artemisinin biosynthesis.</title>
        <authorList>
            <person name="Shen Q."/>
            <person name="Zhang L."/>
            <person name="Liao Z."/>
            <person name="Wang S."/>
            <person name="Yan T."/>
            <person name="Shi P."/>
            <person name="Liu M."/>
            <person name="Fu X."/>
            <person name="Pan Q."/>
            <person name="Wang Y."/>
            <person name="Lv Z."/>
            <person name="Lu X."/>
            <person name="Zhang F."/>
            <person name="Jiang W."/>
            <person name="Ma Y."/>
            <person name="Chen M."/>
            <person name="Hao X."/>
            <person name="Li L."/>
            <person name="Tang Y."/>
            <person name="Lv G."/>
            <person name="Zhou Y."/>
            <person name="Sun X."/>
            <person name="Brodelius P.E."/>
            <person name="Rose J.K.C."/>
            <person name="Tang K."/>
        </authorList>
    </citation>
    <scope>NUCLEOTIDE SEQUENCE [LARGE SCALE GENOMIC DNA]</scope>
    <source>
        <strain evidence="5">cv. Huhao1</strain>
        <tissue evidence="3">Leaf</tissue>
    </source>
</reference>
<evidence type="ECO:0000313" key="5">
    <source>
        <dbReference type="Proteomes" id="UP000245207"/>
    </source>
</evidence>
<comment type="caution">
    <text evidence="3">The sequence shown here is derived from an EMBL/GenBank/DDBJ whole genome shotgun (WGS) entry which is preliminary data.</text>
</comment>
<feature type="transmembrane region" description="Helical" evidence="2">
    <location>
        <begin position="30"/>
        <end position="48"/>
    </location>
</feature>
<dbReference type="AlphaFoldDB" id="A0A2U1MRJ6"/>
<dbReference type="OrthoDB" id="1929225at2759"/>
<feature type="region of interest" description="Disordered" evidence="1">
    <location>
        <begin position="316"/>
        <end position="355"/>
    </location>
</feature>
<evidence type="ECO:0000313" key="3">
    <source>
        <dbReference type="EMBL" id="PWA63891.1"/>
    </source>
</evidence>
<evidence type="ECO:0000256" key="2">
    <source>
        <dbReference type="SAM" id="Phobius"/>
    </source>
</evidence>
<dbReference type="STRING" id="35608.A0A2U1MRJ6"/>
<dbReference type="EMBL" id="PKPP01004538">
    <property type="protein sequence ID" value="PWA63891.1"/>
    <property type="molecule type" value="Genomic_DNA"/>
</dbReference>
<organism evidence="3 5">
    <name type="scientific">Artemisia annua</name>
    <name type="common">Sweet wormwood</name>
    <dbReference type="NCBI Taxonomy" id="35608"/>
    <lineage>
        <taxon>Eukaryota</taxon>
        <taxon>Viridiplantae</taxon>
        <taxon>Streptophyta</taxon>
        <taxon>Embryophyta</taxon>
        <taxon>Tracheophyta</taxon>
        <taxon>Spermatophyta</taxon>
        <taxon>Magnoliopsida</taxon>
        <taxon>eudicotyledons</taxon>
        <taxon>Gunneridae</taxon>
        <taxon>Pentapetalae</taxon>
        <taxon>asterids</taxon>
        <taxon>campanulids</taxon>
        <taxon>Asterales</taxon>
        <taxon>Asteraceae</taxon>
        <taxon>Asteroideae</taxon>
        <taxon>Anthemideae</taxon>
        <taxon>Artemisiinae</taxon>
        <taxon>Artemisia</taxon>
    </lineage>
</organism>
<feature type="transmembrane region" description="Helical" evidence="2">
    <location>
        <begin position="68"/>
        <end position="86"/>
    </location>
</feature>